<dbReference type="InterPro" id="IPR004360">
    <property type="entry name" value="Glyas_Fos-R_dOase_dom"/>
</dbReference>
<dbReference type="Gene3D" id="3.30.720.110">
    <property type="match status" value="1"/>
</dbReference>
<dbReference type="PANTHER" id="PTHR34109:SF1">
    <property type="entry name" value="VOC DOMAIN-CONTAINING PROTEIN"/>
    <property type="match status" value="1"/>
</dbReference>
<dbReference type="Gene3D" id="3.30.720.120">
    <property type="match status" value="1"/>
</dbReference>
<accession>A0A317U331</accession>
<evidence type="ECO:0000313" key="2">
    <source>
        <dbReference type="EMBL" id="PWY54720.1"/>
    </source>
</evidence>
<proteinExistence type="predicted"/>
<feature type="domain" description="VOC" evidence="1">
    <location>
        <begin position="8"/>
        <end position="135"/>
    </location>
</feature>
<name>A0A317U331_9GAMM</name>
<reference evidence="2 4" key="1">
    <citation type="submission" date="2018-05" db="EMBL/GenBank/DDBJ databases">
        <title>Legionella qingyii sp.nov., whole genome shotgun sequence.</title>
        <authorList>
            <person name="Wu H."/>
            <person name="Zhu Q."/>
            <person name="Hu C."/>
        </authorList>
    </citation>
    <scope>NUCLEOTIDE SEQUENCE [LARGE SCALE GENOMIC DNA]</scope>
    <source>
        <strain evidence="2 4">HEB18</strain>
    </source>
</reference>
<reference evidence="3 5" key="2">
    <citation type="submission" date="2018-12" db="EMBL/GenBank/DDBJ databases">
        <title>Legionella sp,whole genome shotgun sequence.</title>
        <authorList>
            <person name="Wu H."/>
        </authorList>
    </citation>
    <scope>NUCLEOTIDE SEQUENCE [LARGE SCALE GENOMIC DNA]</scope>
    <source>
        <strain evidence="5">km489</strain>
        <strain evidence="3">Km489</strain>
    </source>
</reference>
<dbReference type="InterPro" id="IPR029068">
    <property type="entry name" value="Glyas_Bleomycin-R_OHBP_Dase"/>
</dbReference>
<dbReference type="AlphaFoldDB" id="A0A317U331"/>
<evidence type="ECO:0000313" key="3">
    <source>
        <dbReference type="EMBL" id="RUR20377.1"/>
    </source>
</evidence>
<dbReference type="OrthoDB" id="9795306at2"/>
<dbReference type="PROSITE" id="PS51819">
    <property type="entry name" value="VOC"/>
    <property type="match status" value="1"/>
</dbReference>
<dbReference type="EMBL" id="RZGX01000024">
    <property type="protein sequence ID" value="RUR20377.1"/>
    <property type="molecule type" value="Genomic_DNA"/>
</dbReference>
<dbReference type="SUPFAM" id="SSF54593">
    <property type="entry name" value="Glyoxalase/Bleomycin resistance protein/Dihydroxybiphenyl dioxygenase"/>
    <property type="match status" value="1"/>
</dbReference>
<dbReference type="RefSeq" id="WP_110143603.1">
    <property type="nucleotide sequence ID" value="NZ_QHJG01000029.1"/>
</dbReference>
<gene>
    <name evidence="2" type="ORF">DGG96_15765</name>
    <name evidence="3" type="ORF">ELY20_14755</name>
</gene>
<sequence>MVQAIPEGFHTVTPAFTFKDCAKAIEFYKQAFNAKTLHIFPSLDGKGIMHAHIQIGNSIIMMGDEMEGEGCSKSAETLGKSPITLFVYVPDVDSFFQHAVNAGGQITMPVADMFWGDRAGLIKDPFGYSWMIATHTKDLTDEEIRNNAAEAFASMEKNKL</sequence>
<dbReference type="Proteomes" id="UP000287374">
    <property type="component" value="Unassembled WGS sequence"/>
</dbReference>
<organism evidence="2 4">
    <name type="scientific">Legionella qingyii</name>
    <dbReference type="NCBI Taxonomy" id="2184757"/>
    <lineage>
        <taxon>Bacteria</taxon>
        <taxon>Pseudomonadati</taxon>
        <taxon>Pseudomonadota</taxon>
        <taxon>Gammaproteobacteria</taxon>
        <taxon>Legionellales</taxon>
        <taxon>Legionellaceae</taxon>
        <taxon>Legionella</taxon>
    </lineage>
</organism>
<dbReference type="Pfam" id="PF00903">
    <property type="entry name" value="Glyoxalase"/>
    <property type="match status" value="1"/>
</dbReference>
<dbReference type="EMBL" id="QHJG01000029">
    <property type="protein sequence ID" value="PWY54720.1"/>
    <property type="molecule type" value="Genomic_DNA"/>
</dbReference>
<dbReference type="Proteomes" id="UP000247152">
    <property type="component" value="Unassembled WGS sequence"/>
</dbReference>
<keyword evidence="5" id="KW-1185">Reference proteome</keyword>
<dbReference type="CDD" id="cd07246">
    <property type="entry name" value="VOC_like"/>
    <property type="match status" value="1"/>
</dbReference>
<evidence type="ECO:0000313" key="4">
    <source>
        <dbReference type="Proteomes" id="UP000247152"/>
    </source>
</evidence>
<evidence type="ECO:0000313" key="5">
    <source>
        <dbReference type="Proteomes" id="UP000287374"/>
    </source>
</evidence>
<dbReference type="InterPro" id="IPR037523">
    <property type="entry name" value="VOC_core"/>
</dbReference>
<evidence type="ECO:0000259" key="1">
    <source>
        <dbReference type="PROSITE" id="PS51819"/>
    </source>
</evidence>
<dbReference type="PANTHER" id="PTHR34109">
    <property type="entry name" value="BNAUNNG04460D PROTEIN-RELATED"/>
    <property type="match status" value="1"/>
</dbReference>
<protein>
    <submittedName>
        <fullName evidence="2">Glyoxalase</fullName>
    </submittedName>
    <submittedName>
        <fullName evidence="3">VOC family protein</fullName>
    </submittedName>
</protein>
<comment type="caution">
    <text evidence="2">The sequence shown here is derived from an EMBL/GenBank/DDBJ whole genome shotgun (WGS) entry which is preliminary data.</text>
</comment>